<evidence type="ECO:0000256" key="2">
    <source>
        <dbReference type="ARBA" id="ARBA00007647"/>
    </source>
</evidence>
<dbReference type="KEGG" id="ppp:112285706"/>
<dbReference type="InterPro" id="IPR008166">
    <property type="entry name" value="Glyco_transf_92"/>
</dbReference>
<dbReference type="EMBL" id="ABEU02000008">
    <property type="status" value="NOT_ANNOTATED_CDS"/>
    <property type="molecule type" value="Genomic_DNA"/>
</dbReference>
<name>A0A7I4EK56_PHYPA</name>
<dbReference type="AlphaFoldDB" id="A0A7I4EK56"/>
<dbReference type="GO" id="GO:0016757">
    <property type="term" value="F:glycosyltransferase activity"/>
    <property type="evidence" value="ECO:0000318"/>
    <property type="project" value="GO_Central"/>
</dbReference>
<comment type="subcellular location">
    <subcellularLocation>
        <location evidence="1">Membrane</location>
        <topology evidence="1">Single-pass membrane protein</topology>
    </subcellularLocation>
</comment>
<evidence type="ECO:0000256" key="5">
    <source>
        <dbReference type="ARBA" id="ARBA00022692"/>
    </source>
</evidence>
<dbReference type="GeneID" id="112285706"/>
<organism evidence="9 10">
    <name type="scientific">Physcomitrium patens</name>
    <name type="common">Spreading-leaved earth moss</name>
    <name type="synonym">Physcomitrella patens</name>
    <dbReference type="NCBI Taxonomy" id="3218"/>
    <lineage>
        <taxon>Eukaryota</taxon>
        <taxon>Viridiplantae</taxon>
        <taxon>Streptophyta</taxon>
        <taxon>Embryophyta</taxon>
        <taxon>Bryophyta</taxon>
        <taxon>Bryophytina</taxon>
        <taxon>Bryopsida</taxon>
        <taxon>Funariidae</taxon>
        <taxon>Funariales</taxon>
        <taxon>Funariaceae</taxon>
        <taxon>Physcomitrium</taxon>
    </lineage>
</organism>
<proteinExistence type="inferred from homology"/>
<protein>
    <recommendedName>
        <fullName evidence="8">Glycosyltransferase family 92 protein</fullName>
        <ecNumber evidence="8">2.4.1.-</ecNumber>
    </recommendedName>
</protein>
<keyword evidence="7 8" id="KW-0472">Membrane</keyword>
<dbReference type="PANTHER" id="PTHR21461:SF12">
    <property type="entry name" value="GALACTAN BETA-1,4-GALACTOSYLTRANSFERASE GALS2"/>
    <property type="match status" value="1"/>
</dbReference>
<dbReference type="Proteomes" id="UP000006727">
    <property type="component" value="Chromosome 8"/>
</dbReference>
<reference evidence="9 10" key="1">
    <citation type="journal article" date="2008" name="Science">
        <title>The Physcomitrella genome reveals evolutionary insights into the conquest of land by plants.</title>
        <authorList>
            <person name="Rensing S."/>
            <person name="Lang D."/>
            <person name="Zimmer A."/>
            <person name="Terry A."/>
            <person name="Salamov A."/>
            <person name="Shapiro H."/>
            <person name="Nishiyama T."/>
            <person name="Perroud P.-F."/>
            <person name="Lindquist E."/>
            <person name="Kamisugi Y."/>
            <person name="Tanahashi T."/>
            <person name="Sakakibara K."/>
            <person name="Fujita T."/>
            <person name="Oishi K."/>
            <person name="Shin-I T."/>
            <person name="Kuroki Y."/>
            <person name="Toyoda A."/>
            <person name="Suzuki Y."/>
            <person name="Hashimoto A."/>
            <person name="Yamaguchi K."/>
            <person name="Sugano A."/>
            <person name="Kohara Y."/>
            <person name="Fujiyama A."/>
            <person name="Anterola A."/>
            <person name="Aoki S."/>
            <person name="Ashton N."/>
            <person name="Barbazuk W.B."/>
            <person name="Barker E."/>
            <person name="Bennetzen J."/>
            <person name="Bezanilla M."/>
            <person name="Blankenship R."/>
            <person name="Cho S.H."/>
            <person name="Dutcher S."/>
            <person name="Estelle M."/>
            <person name="Fawcett J.A."/>
            <person name="Gundlach H."/>
            <person name="Hanada K."/>
            <person name="Heyl A."/>
            <person name="Hicks K.A."/>
            <person name="Hugh J."/>
            <person name="Lohr M."/>
            <person name="Mayer K."/>
            <person name="Melkozernov A."/>
            <person name="Murata T."/>
            <person name="Nelson D."/>
            <person name="Pils B."/>
            <person name="Prigge M."/>
            <person name="Reiss B."/>
            <person name="Renner T."/>
            <person name="Rombauts S."/>
            <person name="Rushton P."/>
            <person name="Sanderfoot A."/>
            <person name="Schween G."/>
            <person name="Shiu S.-H."/>
            <person name="Stueber K."/>
            <person name="Theodoulou F.L."/>
            <person name="Tu H."/>
            <person name="Van de Peer Y."/>
            <person name="Verrier P.J."/>
            <person name="Waters E."/>
            <person name="Wood A."/>
            <person name="Yang L."/>
            <person name="Cove D."/>
            <person name="Cuming A."/>
            <person name="Hasebe M."/>
            <person name="Lucas S."/>
            <person name="Mishler D.B."/>
            <person name="Reski R."/>
            <person name="Grigoriev I."/>
            <person name="Quatrano R.S."/>
            <person name="Boore J.L."/>
        </authorList>
    </citation>
    <scope>NUCLEOTIDE SEQUENCE [LARGE SCALE GENOMIC DNA]</scope>
    <source>
        <strain evidence="9 10">cv. Gransden 2004</strain>
    </source>
</reference>
<dbReference type="RefSeq" id="XP_024382489.1">
    <property type="nucleotide sequence ID" value="XM_024526721.2"/>
</dbReference>
<dbReference type="Pfam" id="PF01697">
    <property type="entry name" value="Glyco_transf_92"/>
    <property type="match status" value="1"/>
</dbReference>
<keyword evidence="10" id="KW-1185">Reference proteome</keyword>
<reference evidence="9" key="3">
    <citation type="submission" date="2020-12" db="UniProtKB">
        <authorList>
            <consortium name="EnsemblPlants"/>
        </authorList>
    </citation>
    <scope>IDENTIFICATION</scope>
</reference>
<dbReference type="SMR" id="A0A7I4EK56"/>
<keyword evidence="3 8" id="KW-0328">Glycosyltransferase</keyword>
<dbReference type="OrthoDB" id="2526284at2759"/>
<evidence type="ECO:0000313" key="10">
    <source>
        <dbReference type="Proteomes" id="UP000006727"/>
    </source>
</evidence>
<sequence>MARQWLRKSELNEKLWKGDKGESLLDSSVAGVRTALSAESLAKILLLVVVNSVFLLAALHLLNSKREFDNRGDRSNCVTNYRLNNVHPMSLSLDQNRLIQSSEFAPKNESNQENIRQFDTFGVAVHLFIKMSAYRGGSNSFAIIGLEAKNPGELYNDPPYECVWIPGPDSLVWAPLKGSAIKMLPDTGNVYSRLYSAVIINCTFSQDVGVDRKGGQLVLYASYGDQYPRNPERIVALTEQPDEFPGVEFYESSDMKYDYVYCGSPLFGNLSPQKIREWIAYHAHFFGPRSHFFLYDAGGVHDNVRRMIEPWIKAGRVTLDNIREQEKFDGYYHNQFMVVNDCFHRARHLARWIFFFDVDEFIWAPPNDNSLPAILARYENQSQIIIWQKPMSKSLCAQEQGEAGNDSSFSRLRSKWTFEKLVFKSIKWRESHDCKYAIQGQKAMGTGIHRSGHLIGGNATTYADPLNYYHYHNTINKRDEVCEDFIDKSVVYVNPRNRTDIYTHDDGLAVLADHIKEFERDVIGPQSFIL</sequence>
<dbReference type="Gramene" id="Pp3c8_1720V3.2">
    <property type="protein sequence ID" value="Pp3c8_1720V3.2"/>
    <property type="gene ID" value="Pp3c8_1720"/>
</dbReference>
<evidence type="ECO:0000256" key="4">
    <source>
        <dbReference type="ARBA" id="ARBA00022679"/>
    </source>
</evidence>
<dbReference type="InParanoid" id="A0A7I4EK56"/>
<accession>A0A7I4EK56</accession>
<evidence type="ECO:0000313" key="9">
    <source>
        <dbReference type="EnsemblPlants" id="Pp3c8_1720V3.2"/>
    </source>
</evidence>
<reference evidence="9 10" key="2">
    <citation type="journal article" date="2018" name="Plant J.">
        <title>The Physcomitrella patens chromosome-scale assembly reveals moss genome structure and evolution.</title>
        <authorList>
            <person name="Lang D."/>
            <person name="Ullrich K.K."/>
            <person name="Murat F."/>
            <person name="Fuchs J."/>
            <person name="Jenkins J."/>
            <person name="Haas F.B."/>
            <person name="Piednoel M."/>
            <person name="Gundlach H."/>
            <person name="Van Bel M."/>
            <person name="Meyberg R."/>
            <person name="Vives C."/>
            <person name="Morata J."/>
            <person name="Symeonidi A."/>
            <person name="Hiss M."/>
            <person name="Muchero W."/>
            <person name="Kamisugi Y."/>
            <person name="Saleh O."/>
            <person name="Blanc G."/>
            <person name="Decker E.L."/>
            <person name="van Gessel N."/>
            <person name="Grimwood J."/>
            <person name="Hayes R.D."/>
            <person name="Graham S.W."/>
            <person name="Gunter L.E."/>
            <person name="McDaniel S.F."/>
            <person name="Hoernstein S.N.W."/>
            <person name="Larsson A."/>
            <person name="Li F.W."/>
            <person name="Perroud P.F."/>
            <person name="Phillips J."/>
            <person name="Ranjan P."/>
            <person name="Rokshar D.S."/>
            <person name="Rothfels C.J."/>
            <person name="Schneider L."/>
            <person name="Shu S."/>
            <person name="Stevenson D.W."/>
            <person name="Thummler F."/>
            <person name="Tillich M."/>
            <person name="Villarreal Aguilar J.C."/>
            <person name="Widiez T."/>
            <person name="Wong G.K."/>
            <person name="Wymore A."/>
            <person name="Zhang Y."/>
            <person name="Zimmer A.D."/>
            <person name="Quatrano R.S."/>
            <person name="Mayer K.F.X."/>
            <person name="Goodstein D."/>
            <person name="Casacuberta J.M."/>
            <person name="Vandepoele K."/>
            <person name="Reski R."/>
            <person name="Cuming A.C."/>
            <person name="Tuskan G.A."/>
            <person name="Maumus F."/>
            <person name="Salse J."/>
            <person name="Schmutz J."/>
            <person name="Rensing S.A."/>
        </authorList>
    </citation>
    <scope>NUCLEOTIDE SEQUENCE [LARGE SCALE GENOMIC DNA]</scope>
    <source>
        <strain evidence="9 10">cv. Gransden 2004</strain>
    </source>
</reference>
<feature type="transmembrane region" description="Helical" evidence="8">
    <location>
        <begin position="44"/>
        <end position="62"/>
    </location>
</feature>
<dbReference type="OMA" id="MPYKPNP"/>
<keyword evidence="4 8" id="KW-0808">Transferase</keyword>
<keyword evidence="6 8" id="KW-1133">Transmembrane helix</keyword>
<comment type="similarity">
    <text evidence="2 8">Belongs to the glycosyltransferase 92 family.</text>
</comment>
<dbReference type="EnsemblPlants" id="Pp3c8_1720V3.2">
    <property type="protein sequence ID" value="Pp3c8_1720V3.2"/>
    <property type="gene ID" value="Pp3c8_1720"/>
</dbReference>
<gene>
    <name evidence="9" type="primary">LOC112285706</name>
</gene>
<dbReference type="GO" id="GO:0005737">
    <property type="term" value="C:cytoplasm"/>
    <property type="evidence" value="ECO:0000318"/>
    <property type="project" value="GO_Central"/>
</dbReference>
<keyword evidence="5 8" id="KW-0812">Transmembrane</keyword>
<evidence type="ECO:0000256" key="3">
    <source>
        <dbReference type="ARBA" id="ARBA00022676"/>
    </source>
</evidence>
<evidence type="ECO:0000256" key="7">
    <source>
        <dbReference type="ARBA" id="ARBA00023136"/>
    </source>
</evidence>
<dbReference type="PANTHER" id="PTHR21461">
    <property type="entry name" value="GLYCOSYLTRANSFERASE FAMILY 92 PROTEIN"/>
    <property type="match status" value="1"/>
</dbReference>
<dbReference type="EC" id="2.4.1.-" evidence="8"/>
<evidence type="ECO:0000256" key="8">
    <source>
        <dbReference type="RuleBase" id="RU366017"/>
    </source>
</evidence>
<dbReference type="GO" id="GO:0016020">
    <property type="term" value="C:membrane"/>
    <property type="evidence" value="ECO:0007669"/>
    <property type="project" value="UniProtKB-SubCell"/>
</dbReference>
<evidence type="ECO:0000256" key="1">
    <source>
        <dbReference type="ARBA" id="ARBA00004167"/>
    </source>
</evidence>
<evidence type="ECO:0000256" key="6">
    <source>
        <dbReference type="ARBA" id="ARBA00022989"/>
    </source>
</evidence>